<dbReference type="SUPFAM" id="SSF102114">
    <property type="entry name" value="Radical SAM enzymes"/>
    <property type="match status" value="1"/>
</dbReference>
<comment type="catalytic activity">
    <reaction evidence="13 16">
        <text>(4R,5S)-dethiobiotin + (sulfur carrier)-SH + 2 reduced [2Fe-2S]-[ferredoxin] + 2 S-adenosyl-L-methionine = (sulfur carrier)-H + biotin + 2 5'-deoxyadenosine + 2 L-methionine + 2 oxidized [2Fe-2S]-[ferredoxin]</text>
        <dbReference type="Rhea" id="RHEA:22060"/>
        <dbReference type="Rhea" id="RHEA-COMP:10000"/>
        <dbReference type="Rhea" id="RHEA-COMP:10001"/>
        <dbReference type="Rhea" id="RHEA-COMP:14737"/>
        <dbReference type="Rhea" id="RHEA-COMP:14739"/>
        <dbReference type="ChEBI" id="CHEBI:17319"/>
        <dbReference type="ChEBI" id="CHEBI:29917"/>
        <dbReference type="ChEBI" id="CHEBI:33737"/>
        <dbReference type="ChEBI" id="CHEBI:33738"/>
        <dbReference type="ChEBI" id="CHEBI:57586"/>
        <dbReference type="ChEBI" id="CHEBI:57844"/>
        <dbReference type="ChEBI" id="CHEBI:59789"/>
        <dbReference type="ChEBI" id="CHEBI:64428"/>
        <dbReference type="ChEBI" id="CHEBI:149473"/>
        <dbReference type="EC" id="2.8.1.6"/>
    </reaction>
</comment>
<feature type="binding site" evidence="16 17">
    <location>
        <position position="201"/>
    </location>
    <ligand>
        <name>[2Fe-2S] cluster</name>
        <dbReference type="ChEBI" id="CHEBI:190135"/>
    </ligand>
</feature>
<organism evidence="19 20">
    <name type="scientific">Heliorestis acidaminivorans</name>
    <dbReference type="NCBI Taxonomy" id="553427"/>
    <lineage>
        <taxon>Bacteria</taxon>
        <taxon>Bacillati</taxon>
        <taxon>Bacillota</taxon>
        <taxon>Clostridia</taxon>
        <taxon>Eubacteriales</taxon>
        <taxon>Heliobacteriaceae</taxon>
        <taxon>Heliorestis</taxon>
    </lineage>
</organism>
<dbReference type="SFLD" id="SFLDG01278">
    <property type="entry name" value="biotin_synthase_like"/>
    <property type="match status" value="1"/>
</dbReference>
<keyword evidence="7 16" id="KW-0949">S-adenosyl-L-methionine</keyword>
<evidence type="ECO:0000313" key="19">
    <source>
        <dbReference type="EMBL" id="KAB2952124.1"/>
    </source>
</evidence>
<comment type="cofactor">
    <cofactor evidence="16">
        <name>[2Fe-2S] cluster</name>
        <dbReference type="ChEBI" id="CHEBI:190135"/>
    </cofactor>
    <text evidence="16">Binds 1 [2Fe-2S] cluster. The cluster is coordinated with 3 cysteines and 1 arginine.</text>
</comment>
<evidence type="ECO:0000256" key="6">
    <source>
        <dbReference type="ARBA" id="ARBA00022679"/>
    </source>
</evidence>
<dbReference type="InterPro" id="IPR058240">
    <property type="entry name" value="rSAM_sf"/>
</dbReference>
<keyword evidence="5 16" id="KW-0004">4Fe-4S</keyword>
<dbReference type="RefSeq" id="WP_151620456.1">
    <property type="nucleotide sequence ID" value="NZ_WBXO01000007.1"/>
</dbReference>
<evidence type="ECO:0000256" key="15">
    <source>
        <dbReference type="ARBA" id="ARBA00070199"/>
    </source>
</evidence>
<feature type="binding site" evidence="16 17">
    <location>
        <position position="65"/>
    </location>
    <ligand>
        <name>[4Fe-4S] cluster</name>
        <dbReference type="ChEBI" id="CHEBI:49883"/>
        <note>4Fe-4S-S-AdoMet</note>
    </ligand>
</feature>
<feature type="domain" description="Radical SAM core" evidence="18">
    <location>
        <begin position="47"/>
        <end position="276"/>
    </location>
</feature>
<dbReference type="GO" id="GO:0051539">
    <property type="term" value="F:4 iron, 4 sulfur cluster binding"/>
    <property type="evidence" value="ECO:0007669"/>
    <property type="project" value="UniProtKB-KW"/>
</dbReference>
<dbReference type="GO" id="GO:0051537">
    <property type="term" value="F:2 iron, 2 sulfur cluster binding"/>
    <property type="evidence" value="ECO:0007669"/>
    <property type="project" value="UniProtKB-KW"/>
</dbReference>
<dbReference type="AlphaFoldDB" id="A0A6I0F1A7"/>
<reference evidence="19 20" key="1">
    <citation type="submission" date="2019-10" db="EMBL/GenBank/DDBJ databases">
        <title>Whole-genome sequence of the extremophile Heliorestis acidaminivorans DSM 24790.</title>
        <authorList>
            <person name="Kyndt J.A."/>
            <person name="Meyer T.E."/>
        </authorList>
    </citation>
    <scope>NUCLEOTIDE SEQUENCE [LARGE SCALE GENOMIC DNA]</scope>
    <source>
        <strain evidence="19 20">DSM 24790</strain>
    </source>
</reference>
<dbReference type="Proteomes" id="UP000468766">
    <property type="component" value="Unassembled WGS sequence"/>
</dbReference>
<dbReference type="Pfam" id="PF04055">
    <property type="entry name" value="Radical_SAM"/>
    <property type="match status" value="1"/>
</dbReference>
<evidence type="ECO:0000259" key="18">
    <source>
        <dbReference type="PROSITE" id="PS51918"/>
    </source>
</evidence>
<dbReference type="PANTHER" id="PTHR22976">
    <property type="entry name" value="BIOTIN SYNTHASE"/>
    <property type="match status" value="1"/>
</dbReference>
<dbReference type="PROSITE" id="PS51918">
    <property type="entry name" value="RADICAL_SAM"/>
    <property type="match status" value="1"/>
</dbReference>
<dbReference type="InterPro" id="IPR010722">
    <property type="entry name" value="BATS_dom"/>
</dbReference>
<name>A0A6I0F1A7_9FIRM</name>
<dbReference type="EC" id="2.8.1.6" evidence="4 16"/>
<dbReference type="Pfam" id="PF06968">
    <property type="entry name" value="BATS"/>
    <property type="match status" value="1"/>
</dbReference>
<evidence type="ECO:0000256" key="16">
    <source>
        <dbReference type="HAMAP-Rule" id="MF_01694"/>
    </source>
</evidence>
<keyword evidence="12 16" id="KW-0411">Iron-sulfur</keyword>
<dbReference type="InterPro" id="IPR007197">
    <property type="entry name" value="rSAM"/>
</dbReference>
<dbReference type="GO" id="GO:0009102">
    <property type="term" value="P:biotin biosynthetic process"/>
    <property type="evidence" value="ECO:0007669"/>
    <property type="project" value="UniProtKB-UniRule"/>
</dbReference>
<proteinExistence type="inferred from homology"/>
<comment type="pathway">
    <text evidence="1 16">Cofactor biosynthesis; biotin biosynthesis; biotin from 7,8-diaminononanoate: step 2/2.</text>
</comment>
<keyword evidence="20" id="KW-1185">Reference proteome</keyword>
<evidence type="ECO:0000256" key="13">
    <source>
        <dbReference type="ARBA" id="ARBA00051157"/>
    </source>
</evidence>
<dbReference type="HAMAP" id="MF_01694">
    <property type="entry name" value="BioB"/>
    <property type="match status" value="1"/>
</dbReference>
<comment type="similarity">
    <text evidence="2 16">Belongs to the radical SAM superfamily. Biotin synthase family.</text>
</comment>
<dbReference type="SMART" id="SM00729">
    <property type="entry name" value="Elp3"/>
    <property type="match status" value="1"/>
</dbReference>
<comment type="caution">
    <text evidence="19">The sequence shown here is derived from an EMBL/GenBank/DDBJ whole genome shotgun (WGS) entry which is preliminary data.</text>
</comment>
<comment type="subunit">
    <text evidence="3 16">Homodimer.</text>
</comment>
<evidence type="ECO:0000256" key="10">
    <source>
        <dbReference type="ARBA" id="ARBA00022756"/>
    </source>
</evidence>
<evidence type="ECO:0000256" key="3">
    <source>
        <dbReference type="ARBA" id="ARBA00011738"/>
    </source>
</evidence>
<dbReference type="GO" id="GO:0005506">
    <property type="term" value="F:iron ion binding"/>
    <property type="evidence" value="ECO:0007669"/>
    <property type="project" value="UniProtKB-UniRule"/>
</dbReference>
<evidence type="ECO:0000256" key="1">
    <source>
        <dbReference type="ARBA" id="ARBA00004942"/>
    </source>
</evidence>
<dbReference type="CDD" id="cd01335">
    <property type="entry name" value="Radical_SAM"/>
    <property type="match status" value="1"/>
</dbReference>
<keyword evidence="11 16" id="KW-0408">Iron</keyword>
<dbReference type="FunFam" id="3.20.20.70:FF:000026">
    <property type="entry name" value="Biotin synthase"/>
    <property type="match status" value="1"/>
</dbReference>
<keyword evidence="6 16" id="KW-0808">Transferase</keyword>
<evidence type="ECO:0000256" key="12">
    <source>
        <dbReference type="ARBA" id="ARBA00023014"/>
    </source>
</evidence>
<feature type="binding site" evidence="16 17">
    <location>
        <position position="109"/>
    </location>
    <ligand>
        <name>[2Fe-2S] cluster</name>
        <dbReference type="ChEBI" id="CHEBI:190135"/>
    </ligand>
</feature>
<dbReference type="SFLD" id="SFLDG01060">
    <property type="entry name" value="BATS_domain_containing"/>
    <property type="match status" value="1"/>
</dbReference>
<evidence type="ECO:0000256" key="11">
    <source>
        <dbReference type="ARBA" id="ARBA00023004"/>
    </source>
</evidence>
<feature type="binding site" evidence="16 17">
    <location>
        <position position="141"/>
    </location>
    <ligand>
        <name>[2Fe-2S] cluster</name>
        <dbReference type="ChEBI" id="CHEBI:190135"/>
    </ligand>
</feature>
<gene>
    <name evidence="16 19" type="primary">bioB</name>
    <name evidence="19" type="ORF">F9B85_09945</name>
</gene>
<feature type="binding site" evidence="16 17">
    <location>
        <position position="271"/>
    </location>
    <ligand>
        <name>[2Fe-2S] cluster</name>
        <dbReference type="ChEBI" id="CHEBI:190135"/>
    </ligand>
</feature>
<dbReference type="InterPro" id="IPR024177">
    <property type="entry name" value="Biotin_synthase"/>
</dbReference>
<evidence type="ECO:0000256" key="5">
    <source>
        <dbReference type="ARBA" id="ARBA00022485"/>
    </source>
</evidence>
<keyword evidence="8 16" id="KW-0001">2Fe-2S</keyword>
<protein>
    <recommendedName>
        <fullName evidence="15 16">Biotin synthase</fullName>
        <ecNumber evidence="4 16">2.8.1.6</ecNumber>
    </recommendedName>
</protein>
<dbReference type="PIRSF" id="PIRSF001619">
    <property type="entry name" value="Biotin_synth"/>
    <property type="match status" value="1"/>
</dbReference>
<feature type="binding site" evidence="16 17">
    <location>
        <position position="69"/>
    </location>
    <ligand>
        <name>[4Fe-4S] cluster</name>
        <dbReference type="ChEBI" id="CHEBI:49883"/>
        <note>4Fe-4S-S-AdoMet</note>
    </ligand>
</feature>
<evidence type="ECO:0000256" key="17">
    <source>
        <dbReference type="PIRSR" id="PIRSR001619-1"/>
    </source>
</evidence>
<keyword evidence="9 16" id="KW-0479">Metal-binding</keyword>
<dbReference type="NCBIfam" id="TIGR00433">
    <property type="entry name" value="bioB"/>
    <property type="match status" value="1"/>
</dbReference>
<accession>A0A6I0F1A7</accession>
<dbReference type="SMART" id="SM00876">
    <property type="entry name" value="BATS"/>
    <property type="match status" value="1"/>
</dbReference>
<evidence type="ECO:0000256" key="14">
    <source>
        <dbReference type="ARBA" id="ARBA00057568"/>
    </source>
</evidence>
<comment type="cofactor">
    <cofactor evidence="16 17">
        <name>[4Fe-4S] cluster</name>
        <dbReference type="ChEBI" id="CHEBI:49883"/>
    </cofactor>
    <text evidence="16 17">Binds 1 [4Fe-4S] cluster. The cluster is coordinated with 3 cysteines and an exchangeable S-adenosyl-L-methionine.</text>
</comment>
<dbReference type="InterPro" id="IPR002684">
    <property type="entry name" value="Biotin_synth/BioAB"/>
</dbReference>
<dbReference type="GO" id="GO:0004076">
    <property type="term" value="F:biotin synthase activity"/>
    <property type="evidence" value="ECO:0007669"/>
    <property type="project" value="UniProtKB-UniRule"/>
</dbReference>
<sequence length="321" mass="35525">MSQLFQHIKEKLEQGELITFEEALALSQAEINNEELFALANKVRQQNKGDHVDLCTIINAKSGKCAENCKYCAQSVHYNTNVQEYPLISMEKVIAEAKENEKAGVHRFSIVTSGGSLSKQDFEKVLEMIKALRSETNLLLCASLGSISYEQALQLKTAGITSYHHNIETCRDFYKNICDSHSYDDRIDTIQNALKAGLDVCCGGIIGMGETMEDRLKMAFELRELAVQSIPINILNPIKGTPLENMPILSPEEILKTIALFRLVIPYSTIRYAGGRSALGEEQKKGFQAGVNAALVGNFLTTLGKSIDEDIKMIKDAGLEV</sequence>
<dbReference type="InterPro" id="IPR006638">
    <property type="entry name" value="Elp3/MiaA/NifB-like_rSAM"/>
</dbReference>
<dbReference type="EMBL" id="WBXO01000007">
    <property type="protein sequence ID" value="KAB2952124.1"/>
    <property type="molecule type" value="Genomic_DNA"/>
</dbReference>
<evidence type="ECO:0000256" key="4">
    <source>
        <dbReference type="ARBA" id="ARBA00012236"/>
    </source>
</evidence>
<evidence type="ECO:0000256" key="9">
    <source>
        <dbReference type="ARBA" id="ARBA00022723"/>
    </source>
</evidence>
<evidence type="ECO:0000313" key="20">
    <source>
        <dbReference type="Proteomes" id="UP000468766"/>
    </source>
</evidence>
<evidence type="ECO:0000256" key="7">
    <source>
        <dbReference type="ARBA" id="ARBA00022691"/>
    </source>
</evidence>
<dbReference type="PANTHER" id="PTHR22976:SF2">
    <property type="entry name" value="BIOTIN SYNTHASE, MITOCHONDRIAL"/>
    <property type="match status" value="1"/>
</dbReference>
<comment type="cofactor">
    <cofactor evidence="17">
        <name>[2Fe-2S] cluster</name>
        <dbReference type="ChEBI" id="CHEBI:190135"/>
    </cofactor>
    <text evidence="17">Binds 1 [2Fe-2S] cluster. The cluster is coordinated with 3 cysteines and 1 arginine.</text>
</comment>
<evidence type="ECO:0000256" key="2">
    <source>
        <dbReference type="ARBA" id="ARBA00010765"/>
    </source>
</evidence>
<feature type="binding site" evidence="16 17">
    <location>
        <position position="72"/>
    </location>
    <ligand>
        <name>[4Fe-4S] cluster</name>
        <dbReference type="ChEBI" id="CHEBI:49883"/>
        <note>4Fe-4S-S-AdoMet</note>
    </ligand>
</feature>
<dbReference type="OrthoDB" id="9786826at2"/>
<dbReference type="UniPathway" id="UPA00078">
    <property type="reaction ID" value="UER00162"/>
</dbReference>
<dbReference type="SFLD" id="SFLDS00029">
    <property type="entry name" value="Radical_SAM"/>
    <property type="match status" value="1"/>
</dbReference>
<evidence type="ECO:0000256" key="8">
    <source>
        <dbReference type="ARBA" id="ARBA00022714"/>
    </source>
</evidence>
<comment type="function">
    <text evidence="14 16">Catalyzes the conversion of dethiobiotin (DTB) to biotin by the insertion of a sulfur atom into dethiobiotin via a radical-based mechanism.</text>
</comment>
<dbReference type="Gene3D" id="3.20.20.70">
    <property type="entry name" value="Aldolase class I"/>
    <property type="match status" value="1"/>
</dbReference>
<keyword evidence="10 16" id="KW-0093">Biotin biosynthesis</keyword>
<dbReference type="InterPro" id="IPR013785">
    <property type="entry name" value="Aldolase_TIM"/>
</dbReference>